<dbReference type="Pfam" id="PF03851">
    <property type="entry name" value="UvdE"/>
    <property type="match status" value="1"/>
</dbReference>
<dbReference type="SUPFAM" id="SSF51658">
    <property type="entry name" value="Xylose isomerase-like"/>
    <property type="match status" value="1"/>
</dbReference>
<dbReference type="AlphaFoldDB" id="A0A6J4R366"/>
<evidence type="ECO:0000256" key="6">
    <source>
        <dbReference type="ARBA" id="ARBA00023204"/>
    </source>
</evidence>
<evidence type="ECO:0000256" key="1">
    <source>
        <dbReference type="ARBA" id="ARBA00022722"/>
    </source>
</evidence>
<keyword evidence="2 7" id="KW-0255">Endonuclease</keyword>
<dbReference type="PANTHER" id="PTHR31290">
    <property type="entry name" value="UV-DAMAGE ENDONUCLEASE"/>
    <property type="match status" value="1"/>
</dbReference>
<dbReference type="InterPro" id="IPR036237">
    <property type="entry name" value="Xyl_isomerase-like_sf"/>
</dbReference>
<dbReference type="GO" id="GO:0006289">
    <property type="term" value="P:nucleotide-excision repair"/>
    <property type="evidence" value="ECO:0007669"/>
    <property type="project" value="InterPro"/>
</dbReference>
<dbReference type="GO" id="GO:0004519">
    <property type="term" value="F:endonuclease activity"/>
    <property type="evidence" value="ECO:0007669"/>
    <property type="project" value="UniProtKB-KW"/>
</dbReference>
<keyword evidence="6" id="KW-0234">DNA repair</keyword>
<dbReference type="InterPro" id="IPR004601">
    <property type="entry name" value="UvdE"/>
</dbReference>
<keyword evidence="5" id="KW-0378">Hydrolase</keyword>
<gene>
    <name evidence="7" type="ORF">AVDCRST_MAG58-2392</name>
</gene>
<organism evidence="7">
    <name type="scientific">uncultured Rubrobacteraceae bacterium</name>
    <dbReference type="NCBI Taxonomy" id="349277"/>
    <lineage>
        <taxon>Bacteria</taxon>
        <taxon>Bacillati</taxon>
        <taxon>Actinomycetota</taxon>
        <taxon>Rubrobacteria</taxon>
        <taxon>Rubrobacterales</taxon>
        <taxon>Rubrobacteraceae</taxon>
        <taxon>environmental samples</taxon>
    </lineage>
</organism>
<name>A0A6J4R366_9ACTN</name>
<sequence length="295" mass="32453">MYTGAVIRLGYPTQNLTIPASTNRTLRLASLADVARVRELVRDNVADLKIILRWNAEHGVGLFRMGQNLIPFASHPAFAYDWEAEHGEDLREAGELARNLGIRLSMHPGQYINPGSLNPEVVERSLTELRYVARVFDFLGNPDGVAVLHMGGAYEDRQASAARFIEVMRSEAGTLRYLALENDERVWTVAEVVRTAVALGIPAITDAFHHDLNPGSLTLNEALDLSLPTWEHRGVRPKLHLSSQDPTKQAGAHAYSVEGRDWQALLGALGSREADVMVEAKGKEYALAPMGVEIG</sequence>
<evidence type="ECO:0000256" key="5">
    <source>
        <dbReference type="ARBA" id="ARBA00022801"/>
    </source>
</evidence>
<dbReference type="NCBIfam" id="TIGR00629">
    <property type="entry name" value="uvde"/>
    <property type="match status" value="1"/>
</dbReference>
<keyword evidence="1" id="KW-0540">Nuclease</keyword>
<accession>A0A6J4R366</accession>
<dbReference type="EMBL" id="CADCVF010000047">
    <property type="protein sequence ID" value="CAA9460065.1"/>
    <property type="molecule type" value="Genomic_DNA"/>
</dbReference>
<dbReference type="PANTHER" id="PTHR31290:SF5">
    <property type="entry name" value="UV-DAMAGE ENDONUCLEASE"/>
    <property type="match status" value="1"/>
</dbReference>
<reference evidence="7" key="1">
    <citation type="submission" date="2020-02" db="EMBL/GenBank/DDBJ databases">
        <authorList>
            <person name="Meier V. D."/>
        </authorList>
    </citation>
    <scope>NUCLEOTIDE SEQUENCE</scope>
    <source>
        <strain evidence="7">AVDCRST_MAG58</strain>
    </source>
</reference>
<evidence type="ECO:0000256" key="4">
    <source>
        <dbReference type="ARBA" id="ARBA00022769"/>
    </source>
</evidence>
<keyword evidence="4" id="KW-0228">DNA excision</keyword>
<dbReference type="GO" id="GO:0009411">
    <property type="term" value="P:response to UV"/>
    <property type="evidence" value="ECO:0007669"/>
    <property type="project" value="InterPro"/>
</dbReference>
<dbReference type="GO" id="GO:0016787">
    <property type="term" value="F:hydrolase activity"/>
    <property type="evidence" value="ECO:0007669"/>
    <property type="project" value="UniProtKB-KW"/>
</dbReference>
<dbReference type="Gene3D" id="3.20.20.150">
    <property type="entry name" value="Divalent-metal-dependent TIM barrel enzymes"/>
    <property type="match status" value="1"/>
</dbReference>
<proteinExistence type="predicted"/>
<evidence type="ECO:0000256" key="3">
    <source>
        <dbReference type="ARBA" id="ARBA00022763"/>
    </source>
</evidence>
<evidence type="ECO:0000256" key="2">
    <source>
        <dbReference type="ARBA" id="ARBA00022759"/>
    </source>
</evidence>
<protein>
    <submittedName>
        <fullName evidence="7">UV damage repair endonuclease</fullName>
    </submittedName>
</protein>
<evidence type="ECO:0000313" key="7">
    <source>
        <dbReference type="EMBL" id="CAA9460065.1"/>
    </source>
</evidence>
<keyword evidence="3" id="KW-0227">DNA damage</keyword>